<dbReference type="GO" id="GO:0003735">
    <property type="term" value="F:structural constituent of ribosome"/>
    <property type="evidence" value="ECO:0007669"/>
    <property type="project" value="InterPro"/>
</dbReference>
<dbReference type="Pfam" id="PF00830">
    <property type="entry name" value="Ribosomal_L28"/>
    <property type="match status" value="1"/>
</dbReference>
<evidence type="ECO:0000256" key="1">
    <source>
        <dbReference type="ARBA" id="ARBA00008760"/>
    </source>
</evidence>
<evidence type="ECO:0000256" key="2">
    <source>
        <dbReference type="ARBA" id="ARBA00022980"/>
    </source>
</evidence>
<comment type="similarity">
    <text evidence="1">Belongs to the bacterial ribosomal protein bL28 family.</text>
</comment>
<evidence type="ECO:0000256" key="4">
    <source>
        <dbReference type="ARBA" id="ARBA00035269"/>
    </source>
</evidence>
<dbReference type="InterPro" id="IPR026569">
    <property type="entry name" value="Ribosomal_bL28"/>
</dbReference>
<evidence type="ECO:0000256" key="3">
    <source>
        <dbReference type="ARBA" id="ARBA00023274"/>
    </source>
</evidence>
<dbReference type="Gene3D" id="2.30.170.40">
    <property type="entry name" value="Ribosomal protein L28/L24"/>
    <property type="match status" value="1"/>
</dbReference>
<keyword evidence="7" id="KW-1185">Reference proteome</keyword>
<dbReference type="InterPro" id="IPR034704">
    <property type="entry name" value="Ribosomal_bL28/bL31-like_sf"/>
</dbReference>
<name>A0AAV1CD03_OLDCO</name>
<dbReference type="PANTHER" id="PTHR13528:SF2">
    <property type="entry name" value="LARGE RIBOSOMAL SUBUNIT PROTEIN BL28M"/>
    <property type="match status" value="1"/>
</dbReference>
<keyword evidence="2" id="KW-0689">Ribosomal protein</keyword>
<proteinExistence type="inferred from homology"/>
<gene>
    <name evidence="6" type="ORF">OLC1_LOCUS4865</name>
</gene>
<organism evidence="6 7">
    <name type="scientific">Oldenlandia corymbosa var. corymbosa</name>
    <dbReference type="NCBI Taxonomy" id="529605"/>
    <lineage>
        <taxon>Eukaryota</taxon>
        <taxon>Viridiplantae</taxon>
        <taxon>Streptophyta</taxon>
        <taxon>Embryophyta</taxon>
        <taxon>Tracheophyta</taxon>
        <taxon>Spermatophyta</taxon>
        <taxon>Magnoliopsida</taxon>
        <taxon>eudicotyledons</taxon>
        <taxon>Gunneridae</taxon>
        <taxon>Pentapetalae</taxon>
        <taxon>asterids</taxon>
        <taxon>lamiids</taxon>
        <taxon>Gentianales</taxon>
        <taxon>Rubiaceae</taxon>
        <taxon>Rubioideae</taxon>
        <taxon>Spermacoceae</taxon>
        <taxon>Hedyotis-Oldenlandia complex</taxon>
        <taxon>Oldenlandia</taxon>
    </lineage>
</organism>
<protein>
    <recommendedName>
        <fullName evidence="4">Large ribosomal subunit protein bL28m</fullName>
    </recommendedName>
</protein>
<feature type="compositionally biased region" description="Basic and acidic residues" evidence="5">
    <location>
        <begin position="300"/>
        <end position="328"/>
    </location>
</feature>
<accession>A0AAV1CD03</accession>
<keyword evidence="3" id="KW-0687">Ribonucleoprotein</keyword>
<dbReference type="EMBL" id="OX459119">
    <property type="protein sequence ID" value="CAI9093464.1"/>
    <property type="molecule type" value="Genomic_DNA"/>
</dbReference>
<dbReference type="InterPro" id="IPR037147">
    <property type="entry name" value="Ribosomal_bL28_sf"/>
</dbReference>
<evidence type="ECO:0000256" key="5">
    <source>
        <dbReference type="SAM" id="MobiDB-lite"/>
    </source>
</evidence>
<dbReference type="PANTHER" id="PTHR13528">
    <property type="entry name" value="39S RIBOSOMAL PROTEIN L28, MITOCHONDRIAL"/>
    <property type="match status" value="1"/>
</dbReference>
<dbReference type="GO" id="GO:0005762">
    <property type="term" value="C:mitochondrial large ribosomal subunit"/>
    <property type="evidence" value="ECO:0007669"/>
    <property type="project" value="TreeGrafter"/>
</dbReference>
<reference evidence="6" key="1">
    <citation type="submission" date="2023-03" db="EMBL/GenBank/DDBJ databases">
        <authorList>
            <person name="Julca I."/>
        </authorList>
    </citation>
    <scope>NUCLEOTIDE SEQUENCE</scope>
</reference>
<dbReference type="AlphaFoldDB" id="A0AAV1CD03"/>
<evidence type="ECO:0000313" key="6">
    <source>
        <dbReference type="EMBL" id="CAI9093464.1"/>
    </source>
</evidence>
<dbReference type="FunFam" id="2.30.170.40:FF:000003">
    <property type="entry name" value="54S ribosomal protein L24"/>
    <property type="match status" value="1"/>
</dbReference>
<sequence length="328" mass="38078">MDHPLWRRRASKLYTEKVGMEKTELSDSTSRIQFVKIPYRTNSSSDQEPESKNRSVVAFEMIQSFKPLVRDVVLDLISKHSHQINDQNDLGRRVLSYADWWERKGRTKMAYRSGEMVKKVLKKLGAEKSLTPEAKDQIKKFVPDSKMIMGRAHRGLFAGRHIQYGNRVSEDGGNKTRRCWKPNVQDKKLFSYALDRQIRLKVTTHALRCIDRVGGLDEYLLKTPYSKIDSEMGLYWKAKIEKLYEELGKLEVQFFSPDEETKPDNQSKGSKLEKRSSRKHDQRRRFVWSNKSQTTNEGHTSADKTSQEDEIHEGGSDSDINEPRVAHA</sequence>
<feature type="compositionally biased region" description="Basic residues" evidence="5">
    <location>
        <begin position="276"/>
        <end position="286"/>
    </location>
</feature>
<dbReference type="HAMAP" id="MF_00373">
    <property type="entry name" value="Ribosomal_bL28"/>
    <property type="match status" value="1"/>
</dbReference>
<feature type="region of interest" description="Disordered" evidence="5">
    <location>
        <begin position="258"/>
        <end position="328"/>
    </location>
</feature>
<dbReference type="Proteomes" id="UP001161247">
    <property type="component" value="Chromosome 2"/>
</dbReference>
<evidence type="ECO:0000313" key="7">
    <source>
        <dbReference type="Proteomes" id="UP001161247"/>
    </source>
</evidence>
<feature type="compositionally biased region" description="Basic and acidic residues" evidence="5">
    <location>
        <begin position="259"/>
        <end position="275"/>
    </location>
</feature>
<dbReference type="SUPFAM" id="SSF143800">
    <property type="entry name" value="L28p-like"/>
    <property type="match status" value="1"/>
</dbReference>
<feature type="compositionally biased region" description="Polar residues" evidence="5">
    <location>
        <begin position="289"/>
        <end position="299"/>
    </location>
</feature>